<organism evidence="3 4">
    <name type="scientific">Monosiga brevicollis</name>
    <name type="common">Choanoflagellate</name>
    <dbReference type="NCBI Taxonomy" id="81824"/>
    <lineage>
        <taxon>Eukaryota</taxon>
        <taxon>Choanoflagellata</taxon>
        <taxon>Craspedida</taxon>
        <taxon>Salpingoecidae</taxon>
        <taxon>Monosiga</taxon>
    </lineage>
</organism>
<evidence type="ECO:0000313" key="3">
    <source>
        <dbReference type="EMBL" id="EDQ86183.1"/>
    </source>
</evidence>
<dbReference type="GeneID" id="5894362"/>
<dbReference type="AlphaFoldDB" id="A9V8Q3"/>
<feature type="compositionally biased region" description="Basic and acidic residues" evidence="2">
    <location>
        <begin position="30"/>
        <end position="40"/>
    </location>
</feature>
<feature type="region of interest" description="Disordered" evidence="2">
    <location>
        <begin position="30"/>
        <end position="63"/>
    </location>
</feature>
<evidence type="ECO:0000313" key="4">
    <source>
        <dbReference type="Proteomes" id="UP000001357"/>
    </source>
</evidence>
<keyword evidence="1" id="KW-0175">Coiled coil</keyword>
<feature type="coiled-coil region" evidence="1">
    <location>
        <begin position="86"/>
        <end position="189"/>
    </location>
</feature>
<proteinExistence type="predicted"/>
<dbReference type="EMBL" id="CH991568">
    <property type="protein sequence ID" value="EDQ86183.1"/>
    <property type="molecule type" value="Genomic_DNA"/>
</dbReference>
<dbReference type="KEGG" id="mbr:MONBRDRAFT_11269"/>
<evidence type="ECO:0000256" key="1">
    <source>
        <dbReference type="SAM" id="Coils"/>
    </source>
</evidence>
<dbReference type="Proteomes" id="UP000001357">
    <property type="component" value="Unassembled WGS sequence"/>
</dbReference>
<dbReference type="RefSeq" id="XP_001749108.1">
    <property type="nucleotide sequence ID" value="XM_001749056.1"/>
</dbReference>
<protein>
    <submittedName>
        <fullName evidence="3">Uncharacterized protein</fullName>
    </submittedName>
</protein>
<feature type="compositionally biased region" description="Basic and acidic residues" evidence="2">
    <location>
        <begin position="52"/>
        <end position="63"/>
    </location>
</feature>
<evidence type="ECO:0000256" key="2">
    <source>
        <dbReference type="SAM" id="MobiDB-lite"/>
    </source>
</evidence>
<reference evidence="3 4" key="1">
    <citation type="journal article" date="2008" name="Nature">
        <title>The genome of the choanoflagellate Monosiga brevicollis and the origin of metazoans.</title>
        <authorList>
            <consortium name="JGI Sequencing"/>
            <person name="King N."/>
            <person name="Westbrook M.J."/>
            <person name="Young S.L."/>
            <person name="Kuo A."/>
            <person name="Abedin M."/>
            <person name="Chapman J."/>
            <person name="Fairclough S."/>
            <person name="Hellsten U."/>
            <person name="Isogai Y."/>
            <person name="Letunic I."/>
            <person name="Marr M."/>
            <person name="Pincus D."/>
            <person name="Putnam N."/>
            <person name="Rokas A."/>
            <person name="Wright K.J."/>
            <person name="Zuzow R."/>
            <person name="Dirks W."/>
            <person name="Good M."/>
            <person name="Goodstein D."/>
            <person name="Lemons D."/>
            <person name="Li W."/>
            <person name="Lyons J.B."/>
            <person name="Morris A."/>
            <person name="Nichols S."/>
            <person name="Richter D.J."/>
            <person name="Salamov A."/>
            <person name="Bork P."/>
            <person name="Lim W.A."/>
            <person name="Manning G."/>
            <person name="Miller W.T."/>
            <person name="McGinnis W."/>
            <person name="Shapiro H."/>
            <person name="Tjian R."/>
            <person name="Grigoriev I.V."/>
            <person name="Rokhsar D."/>
        </authorList>
    </citation>
    <scope>NUCLEOTIDE SEQUENCE [LARGE SCALE GENOMIC DNA]</scope>
    <source>
        <strain evidence="4">MX1 / ATCC 50154</strain>
    </source>
</reference>
<gene>
    <name evidence="3" type="ORF">MONBRDRAFT_11269</name>
</gene>
<accession>A9V8Q3</accession>
<dbReference type="InParanoid" id="A9V8Q3"/>
<keyword evidence="4" id="KW-1185">Reference proteome</keyword>
<name>A9V8Q3_MONBE</name>
<sequence length="342" mass="38847">MDVPSPLSQQPPQDDLSSRLSNVEELLAQKEEQSSKRIQEQKMQLNSLQALKGKDENRPASEQHDVLAKVAQLEEAVKQCSEGVNHATLKAEAESNKKSIKELRAAMEKKDEENARKTKELRAAMEKKDEENARKTEELRAAMLAAMEQKDNENARKTEELRAAMLAAMEQKDEQLQELRATTDILQRSVDEIAEPIRKREMARCLSNWLLWKLHANEMQWGGPSPLIIDLANFLNVFFNLADVDHPSFPYIQSCYMQASPGAQWRMRQAYIEVCTRLRGRGMSPHGFFSLLDQQRLHGNAAAHPNYYRIMPAEHLASVYQEKAATDPVCAAISFGFNSLLN</sequence>